<feature type="compositionally biased region" description="Low complexity" evidence="1">
    <location>
        <begin position="238"/>
        <end position="250"/>
    </location>
</feature>
<dbReference type="EMBL" id="JADNRY010000057">
    <property type="protein sequence ID" value="KAF9068760.1"/>
    <property type="molecule type" value="Genomic_DNA"/>
</dbReference>
<feature type="transmembrane region" description="Helical" evidence="2">
    <location>
        <begin position="189"/>
        <end position="215"/>
    </location>
</feature>
<accession>A0A9P5U6D7</accession>
<keyword evidence="2" id="KW-1133">Transmembrane helix</keyword>
<organism evidence="4 5">
    <name type="scientific">Rhodocollybia butyracea</name>
    <dbReference type="NCBI Taxonomy" id="206335"/>
    <lineage>
        <taxon>Eukaryota</taxon>
        <taxon>Fungi</taxon>
        <taxon>Dikarya</taxon>
        <taxon>Basidiomycota</taxon>
        <taxon>Agaricomycotina</taxon>
        <taxon>Agaricomycetes</taxon>
        <taxon>Agaricomycetidae</taxon>
        <taxon>Agaricales</taxon>
        <taxon>Marasmiineae</taxon>
        <taxon>Omphalotaceae</taxon>
        <taxon>Rhodocollybia</taxon>
    </lineage>
</organism>
<dbReference type="OrthoDB" id="3362711at2759"/>
<keyword evidence="2" id="KW-0472">Membrane</keyword>
<dbReference type="AlphaFoldDB" id="A0A9P5U6D7"/>
<reference evidence="4" key="1">
    <citation type="submission" date="2020-11" db="EMBL/GenBank/DDBJ databases">
        <authorList>
            <consortium name="DOE Joint Genome Institute"/>
            <person name="Ahrendt S."/>
            <person name="Riley R."/>
            <person name="Andreopoulos W."/>
            <person name="Labutti K."/>
            <person name="Pangilinan J."/>
            <person name="Ruiz-Duenas F.J."/>
            <person name="Barrasa J.M."/>
            <person name="Sanchez-Garcia M."/>
            <person name="Camarero S."/>
            <person name="Miyauchi S."/>
            <person name="Serrano A."/>
            <person name="Linde D."/>
            <person name="Babiker R."/>
            <person name="Drula E."/>
            <person name="Ayuso-Fernandez I."/>
            <person name="Pacheco R."/>
            <person name="Padilla G."/>
            <person name="Ferreira P."/>
            <person name="Barriuso J."/>
            <person name="Kellner H."/>
            <person name="Castanera R."/>
            <person name="Alfaro M."/>
            <person name="Ramirez L."/>
            <person name="Pisabarro A.G."/>
            <person name="Kuo A."/>
            <person name="Tritt A."/>
            <person name="Lipzen A."/>
            <person name="He G."/>
            <person name="Yan M."/>
            <person name="Ng V."/>
            <person name="Cullen D."/>
            <person name="Martin F."/>
            <person name="Rosso M.-N."/>
            <person name="Henrissat B."/>
            <person name="Hibbett D."/>
            <person name="Martinez A.T."/>
            <person name="Grigoriev I.V."/>
        </authorList>
    </citation>
    <scope>NUCLEOTIDE SEQUENCE</scope>
    <source>
        <strain evidence="4">AH 40177</strain>
    </source>
</reference>
<evidence type="ECO:0000256" key="3">
    <source>
        <dbReference type="SAM" id="SignalP"/>
    </source>
</evidence>
<evidence type="ECO:0000313" key="4">
    <source>
        <dbReference type="EMBL" id="KAF9068760.1"/>
    </source>
</evidence>
<keyword evidence="2" id="KW-0812">Transmembrane</keyword>
<evidence type="ECO:0000256" key="2">
    <source>
        <dbReference type="SAM" id="Phobius"/>
    </source>
</evidence>
<comment type="caution">
    <text evidence="4">The sequence shown here is derived from an EMBL/GenBank/DDBJ whole genome shotgun (WGS) entry which is preliminary data.</text>
</comment>
<feature type="compositionally biased region" description="Polar residues" evidence="1">
    <location>
        <begin position="258"/>
        <end position="289"/>
    </location>
</feature>
<evidence type="ECO:0000256" key="1">
    <source>
        <dbReference type="SAM" id="MobiDB-lite"/>
    </source>
</evidence>
<feature type="compositionally biased region" description="Low complexity" evidence="1">
    <location>
        <begin position="166"/>
        <end position="181"/>
    </location>
</feature>
<keyword evidence="3" id="KW-0732">Signal</keyword>
<protein>
    <submittedName>
        <fullName evidence="4">Uncharacterized protein</fullName>
    </submittedName>
</protein>
<evidence type="ECO:0000313" key="5">
    <source>
        <dbReference type="Proteomes" id="UP000772434"/>
    </source>
</evidence>
<keyword evidence="5" id="KW-1185">Reference proteome</keyword>
<feature type="chain" id="PRO_5040332154" evidence="3">
    <location>
        <begin position="23"/>
        <end position="295"/>
    </location>
</feature>
<name>A0A9P5U6D7_9AGAR</name>
<proteinExistence type="predicted"/>
<feature type="region of interest" description="Disordered" evidence="1">
    <location>
        <begin position="238"/>
        <end position="295"/>
    </location>
</feature>
<dbReference type="Proteomes" id="UP000772434">
    <property type="component" value="Unassembled WGS sequence"/>
</dbReference>
<feature type="signal peptide" evidence="3">
    <location>
        <begin position="1"/>
        <end position="22"/>
    </location>
</feature>
<gene>
    <name evidence="4" type="ORF">BDP27DRAFT_1326580</name>
</gene>
<feature type="region of interest" description="Disordered" evidence="1">
    <location>
        <begin position="165"/>
        <end position="185"/>
    </location>
</feature>
<sequence length="295" mass="30762">MSFPFRLILALATSSLWWPVRAVTLSISVPACTMPEFPLNPVNLQGQSPCEVAAYLGAVCSPIDPFTIDSIVAGLKYINGAPDNCTCSTVYYGALSACAACQGGGFSTWSEWSSVCFTVYTNYPNPVPAQTEIPHWAFQSYIGVNATFNVADAVALGDFPESVAPSSTSSTSTATGSATSSDNGGKLEVGAIAGGAVGGLAFISLSAVGAVVFCCRRRQENRSSEPILDGVDMQMAAPTPFVLPSSSSTPPLRPYNPSDPSTIPHDQSHMSQNTSSVHYRSLNDSSAGYTGSAEV</sequence>